<keyword evidence="2" id="KW-1185">Reference proteome</keyword>
<dbReference type="Proteomes" id="UP001235343">
    <property type="component" value="Unassembled WGS sequence"/>
</dbReference>
<organism evidence="1 2">
    <name type="scientific">Aquibacillus rhizosphaerae</name>
    <dbReference type="NCBI Taxonomy" id="3051431"/>
    <lineage>
        <taxon>Bacteria</taxon>
        <taxon>Bacillati</taxon>
        <taxon>Bacillota</taxon>
        <taxon>Bacilli</taxon>
        <taxon>Bacillales</taxon>
        <taxon>Bacillaceae</taxon>
        <taxon>Aquibacillus</taxon>
    </lineage>
</organism>
<dbReference type="EMBL" id="JASTZU010000058">
    <property type="protein sequence ID" value="MDL4842452.1"/>
    <property type="molecule type" value="Genomic_DNA"/>
</dbReference>
<evidence type="ECO:0000313" key="1">
    <source>
        <dbReference type="EMBL" id="MDL4842452.1"/>
    </source>
</evidence>
<dbReference type="RefSeq" id="WP_285933722.1">
    <property type="nucleotide sequence ID" value="NZ_JASTZU010000058.1"/>
</dbReference>
<protein>
    <submittedName>
        <fullName evidence="1">Uncharacterized protein</fullName>
    </submittedName>
</protein>
<reference evidence="1 2" key="1">
    <citation type="submission" date="2023-06" db="EMBL/GenBank/DDBJ databases">
        <title>Aquibacillus rhizosphaerae LR5S19.</title>
        <authorList>
            <person name="Sun J.-Q."/>
        </authorList>
    </citation>
    <scope>NUCLEOTIDE SEQUENCE [LARGE SCALE GENOMIC DNA]</scope>
    <source>
        <strain evidence="1 2">LR5S19</strain>
    </source>
</reference>
<evidence type="ECO:0000313" key="2">
    <source>
        <dbReference type="Proteomes" id="UP001235343"/>
    </source>
</evidence>
<sequence length="151" mass="17582">MNGNALGTETSKSIHQSMGQPNTFFPQYIARYYALQTDIEAKSISKIIFVNIQFYHWEYDTFIPTFVGSVITLPESPEQLKGYVENWWLKYTAFEDTTWKDSIKNDGEMHTDIDQEYGITTLFWCEDLVSIDGPDQLLEVEKQLVEVFEEV</sequence>
<proteinExistence type="predicted"/>
<comment type="caution">
    <text evidence="1">The sequence shown here is derived from an EMBL/GenBank/DDBJ whole genome shotgun (WGS) entry which is preliminary data.</text>
</comment>
<accession>A0ABT7LB23</accession>
<gene>
    <name evidence="1" type="ORF">QQS35_18615</name>
</gene>
<name>A0ABT7LB23_9BACI</name>